<comment type="caution">
    <text evidence="1">The sequence shown here is derived from an EMBL/GenBank/DDBJ whole genome shotgun (WGS) entry which is preliminary data.</text>
</comment>
<reference evidence="1 2" key="1">
    <citation type="submission" date="2020-02" db="EMBL/GenBank/DDBJ databases">
        <title>A chromosome-scale genome assembly of the black bullhead catfish (Ameiurus melas).</title>
        <authorList>
            <person name="Wen M."/>
            <person name="Zham M."/>
            <person name="Cabau C."/>
            <person name="Klopp C."/>
            <person name="Donnadieu C."/>
            <person name="Roques C."/>
            <person name="Bouchez O."/>
            <person name="Lampietro C."/>
            <person name="Jouanno E."/>
            <person name="Herpin A."/>
            <person name="Louis A."/>
            <person name="Berthelot C."/>
            <person name="Parey E."/>
            <person name="Roest-Crollius H."/>
            <person name="Braasch I."/>
            <person name="Postlethwait J."/>
            <person name="Robinson-Rechavi M."/>
            <person name="Echchiki A."/>
            <person name="Begum T."/>
            <person name="Montfort J."/>
            <person name="Schartl M."/>
            <person name="Bobe J."/>
            <person name="Guiguen Y."/>
        </authorList>
    </citation>
    <scope>NUCLEOTIDE SEQUENCE [LARGE SCALE GENOMIC DNA]</scope>
    <source>
        <strain evidence="1">M_S1</strain>
        <tissue evidence="1">Blood</tissue>
    </source>
</reference>
<organism evidence="1 2">
    <name type="scientific">Ameiurus melas</name>
    <name type="common">Black bullhead</name>
    <name type="synonym">Silurus melas</name>
    <dbReference type="NCBI Taxonomy" id="219545"/>
    <lineage>
        <taxon>Eukaryota</taxon>
        <taxon>Metazoa</taxon>
        <taxon>Chordata</taxon>
        <taxon>Craniata</taxon>
        <taxon>Vertebrata</taxon>
        <taxon>Euteleostomi</taxon>
        <taxon>Actinopterygii</taxon>
        <taxon>Neopterygii</taxon>
        <taxon>Teleostei</taxon>
        <taxon>Ostariophysi</taxon>
        <taxon>Siluriformes</taxon>
        <taxon>Ictaluridae</taxon>
        <taxon>Ameiurus</taxon>
    </lineage>
</organism>
<gene>
    <name evidence="1" type="ORF">AMELA_G00192080</name>
</gene>
<name>A0A7J6A8Y0_AMEME</name>
<sequence>QILCNYFYVNINYTGIIVNCFSKVTVQHVTYVHRIHTVSGRYTYSFIYFCRFPGMYITDARRLNSIFKRLFLYTDARTRYNLMYSEPKKP</sequence>
<dbReference type="Proteomes" id="UP000593565">
    <property type="component" value="Unassembled WGS sequence"/>
</dbReference>
<evidence type="ECO:0000313" key="1">
    <source>
        <dbReference type="EMBL" id="KAF4079345.1"/>
    </source>
</evidence>
<accession>A0A7J6A8Y0</accession>
<dbReference type="EMBL" id="JAAGNN010000016">
    <property type="protein sequence ID" value="KAF4079345.1"/>
    <property type="molecule type" value="Genomic_DNA"/>
</dbReference>
<keyword evidence="2" id="KW-1185">Reference proteome</keyword>
<dbReference type="AlphaFoldDB" id="A0A7J6A8Y0"/>
<protein>
    <submittedName>
        <fullName evidence="1">Uncharacterized protein</fullName>
    </submittedName>
</protein>
<feature type="non-terminal residue" evidence="1">
    <location>
        <position position="1"/>
    </location>
</feature>
<evidence type="ECO:0000313" key="2">
    <source>
        <dbReference type="Proteomes" id="UP000593565"/>
    </source>
</evidence>
<proteinExistence type="predicted"/>